<gene>
    <name evidence="2" type="ORF">AK812_SmicGene35587</name>
</gene>
<protein>
    <submittedName>
        <fullName evidence="2">Uncharacterized protein</fullName>
    </submittedName>
</protein>
<name>A0A1Q9CL29_SYMMI</name>
<proteinExistence type="predicted"/>
<dbReference type="SUPFAM" id="SSF110296">
    <property type="entry name" value="Oligoxyloglucan reducing end-specific cellobiohydrolase"/>
    <property type="match status" value="1"/>
</dbReference>
<dbReference type="OrthoDB" id="410491at2759"/>
<dbReference type="Proteomes" id="UP000186817">
    <property type="component" value="Unassembled WGS sequence"/>
</dbReference>
<dbReference type="OMA" id="WELWIGR"/>
<feature type="compositionally biased region" description="Low complexity" evidence="1">
    <location>
        <begin position="131"/>
        <end position="143"/>
    </location>
</feature>
<dbReference type="EMBL" id="LSRX01001103">
    <property type="protein sequence ID" value="OLP83638.1"/>
    <property type="molecule type" value="Genomic_DNA"/>
</dbReference>
<dbReference type="Gene3D" id="2.120.10.80">
    <property type="entry name" value="Kelch-type beta propeller"/>
    <property type="match status" value="1"/>
</dbReference>
<sequence length="555" mass="60282">MPAADIERRDKRCSLMSVANSDSLVSTDPRQAAPAMSKHDGESFRVVHKRVAVRAQPSTTAEIVGVEALGAVISGKRVQVKGELWVRRDLNNRETWMLVDGSRLGLGRLLEAITVPSAPPPVKSEKREAKSSTSTASNPSASTQKVPIGLIGERLWHSPLHELPRPEWAPRHGYYALSGGLSATGWRNIWVFGGIIPGLGYSDDVWRTVNGGASWELVVAGIHWSPRSDFGCCGGSTAPEPRPKGVIYIVGGQGGPGLLPDVWASDTAGRKWSRMCEKAPFGSRTGVACATVPSRPLVLLVAGGVSDDVHRDLWVSQDGGATFDCLMLTMPIGPTLMKWPPHLLCAARAQSGQLGLWCLRLRGLTDPLEDTSKSRFCQRGDEVNGLVAELEPLDEFSQSFDCECSPDFPKPPRVGLDLEASVAVHLSRHGLQGQCLPNPEVPDSISMAMDCSPWELEKVSCVAPPESFVVCDMDAAYTRGHGKVHILTEDRCFTSDRCQYKLQDRFLKLVGLRLAATVGLPMDLWLGRVRPLLLPRPRRIAGFARPLGEAPKPLP</sequence>
<dbReference type="AlphaFoldDB" id="A0A1Q9CL29"/>
<organism evidence="2 3">
    <name type="scientific">Symbiodinium microadriaticum</name>
    <name type="common">Dinoflagellate</name>
    <name type="synonym">Zooxanthella microadriatica</name>
    <dbReference type="NCBI Taxonomy" id="2951"/>
    <lineage>
        <taxon>Eukaryota</taxon>
        <taxon>Sar</taxon>
        <taxon>Alveolata</taxon>
        <taxon>Dinophyceae</taxon>
        <taxon>Suessiales</taxon>
        <taxon>Symbiodiniaceae</taxon>
        <taxon>Symbiodinium</taxon>
    </lineage>
</organism>
<comment type="caution">
    <text evidence="2">The sequence shown here is derived from an EMBL/GenBank/DDBJ whole genome shotgun (WGS) entry which is preliminary data.</text>
</comment>
<evidence type="ECO:0000313" key="2">
    <source>
        <dbReference type="EMBL" id="OLP83638.1"/>
    </source>
</evidence>
<dbReference type="InterPro" id="IPR015915">
    <property type="entry name" value="Kelch-typ_b-propeller"/>
</dbReference>
<accession>A0A1Q9CL29</accession>
<evidence type="ECO:0000313" key="3">
    <source>
        <dbReference type="Proteomes" id="UP000186817"/>
    </source>
</evidence>
<evidence type="ECO:0000256" key="1">
    <source>
        <dbReference type="SAM" id="MobiDB-lite"/>
    </source>
</evidence>
<feature type="region of interest" description="Disordered" evidence="1">
    <location>
        <begin position="117"/>
        <end position="143"/>
    </location>
</feature>
<reference evidence="2 3" key="1">
    <citation type="submission" date="2016-02" db="EMBL/GenBank/DDBJ databases">
        <title>Genome analysis of coral dinoflagellate symbionts highlights evolutionary adaptations to a symbiotic lifestyle.</title>
        <authorList>
            <person name="Aranda M."/>
            <person name="Li Y."/>
            <person name="Liew Y.J."/>
            <person name="Baumgarten S."/>
            <person name="Simakov O."/>
            <person name="Wilson M."/>
            <person name="Piel J."/>
            <person name="Ashoor H."/>
            <person name="Bougouffa S."/>
            <person name="Bajic V.B."/>
            <person name="Ryu T."/>
            <person name="Ravasi T."/>
            <person name="Bayer T."/>
            <person name="Micklem G."/>
            <person name="Kim H."/>
            <person name="Bhak J."/>
            <person name="Lajeunesse T.C."/>
            <person name="Voolstra C.R."/>
        </authorList>
    </citation>
    <scope>NUCLEOTIDE SEQUENCE [LARGE SCALE GENOMIC DNA]</scope>
    <source>
        <strain evidence="2 3">CCMP2467</strain>
    </source>
</reference>
<keyword evidence="3" id="KW-1185">Reference proteome</keyword>